<evidence type="ECO:0000313" key="9">
    <source>
        <dbReference type="EMBL" id="OMO61480.1"/>
    </source>
</evidence>
<dbReference type="SMART" id="SM00734">
    <property type="entry name" value="ZnF_Rad18"/>
    <property type="match status" value="1"/>
</dbReference>
<evidence type="ECO:0000259" key="8">
    <source>
        <dbReference type="SMART" id="SM00734"/>
    </source>
</evidence>
<keyword evidence="6" id="KW-0175">Coiled coil</keyword>
<evidence type="ECO:0000256" key="4">
    <source>
        <dbReference type="ARBA" id="ARBA00022833"/>
    </source>
</evidence>
<dbReference type="PANTHER" id="PTHR36892:SF1">
    <property type="entry name" value="OS05G0518200 PROTEIN"/>
    <property type="match status" value="1"/>
</dbReference>
<keyword evidence="2" id="KW-0227">DNA damage</keyword>
<feature type="region of interest" description="Disordered" evidence="7">
    <location>
        <begin position="297"/>
        <end position="321"/>
    </location>
</feature>
<evidence type="ECO:0000313" key="10">
    <source>
        <dbReference type="Proteomes" id="UP000188268"/>
    </source>
</evidence>
<dbReference type="EMBL" id="AWWV01013447">
    <property type="protein sequence ID" value="OMO61480.1"/>
    <property type="molecule type" value="Genomic_DNA"/>
</dbReference>
<dbReference type="GO" id="GO:0008270">
    <property type="term" value="F:zinc ion binding"/>
    <property type="evidence" value="ECO:0007669"/>
    <property type="project" value="UniProtKB-KW"/>
</dbReference>
<proteinExistence type="predicted"/>
<comment type="caution">
    <text evidence="9">The sequence shown here is derived from an EMBL/GenBank/DDBJ whole genome shotgun (WGS) entry which is preliminary data.</text>
</comment>
<evidence type="ECO:0000256" key="1">
    <source>
        <dbReference type="ARBA" id="ARBA00022723"/>
    </source>
</evidence>
<evidence type="ECO:0000256" key="7">
    <source>
        <dbReference type="SAM" id="MobiDB-lite"/>
    </source>
</evidence>
<sequence length="1311" mass="145730">MAVVFEGFSIREYASKMRNIDVVKCWPFGGPSSSSDDGDGDGESGSSNSKIKRETMESLLPPITVTKFRWWSEELDRLKSTELASSSSSNTEKEKHNKFDETQPKIQSSDLLQVNLQVEEKSDERLDMLECPVCGVFAASTVNALNAHVDSCLSQASREERRQMRMAIKGTKSRTPKKRSILEIFAAAPQIHKVDDVAVDDDDEDERGNGLNCKIERLNKKKKKKKKKKVAIVKKLMKKKRKLKKNKNKNMKKDGVIIANKQCFFTSEILMEPSHEVRASDESRIMYSRSLALENGSKLKPQTPASFNRKPNNSTCRRGSNSVSIVRNKPSVKCLSAKKKNKFSQAYKPTVEHEKSISPVRGILKNPTKIISGQNTAMCNVRATTEENTCDVQNSVRHVSFSGKDDILGPQMKHVTSFEKSICRIDSDPFDLSNKGQWIEGDKEFPAREINGSDDEDVPFRTENGNAVQAMMEKQQLPGIHQNVDIPKLLRPPIIEEERANHFSDKAPPPGQVVLDSSNLHVPNQGNQPAFSSPSYTGVPRFFPALKEIQNPFVDSRICDGLSAASNHSSRFVDYFGDHPQEVSTITAKANPRASLQPSSSGFSLSKDANESAPFTPQFASINVSGHALSHQPLYHLSPIEQMGRLCPFPEWKHKAIVFTEKYRDGEFFGLPLNSQGELVQAKSSGTGGFNQLKNPASGSSNSISNLVLPRGVDDHSIMKGKHYTDSPFPNNQLNLFPAQNQMKENATVNSPARVGATQLLGLSKDVQFLNSDRAGSHSFSLMDSDLNLTKISSSGCSQYDQFQNQKERGITQASASATAADRMLPNSPPPTMRLMGKDVTICRSSDERQGYADGKVWTDKEIIREHHPQGSALQSSYVDRHLQQDWSLNPASGKYKTSPVQQIDIETNQAFPSNVLMKPLESNFFQPGPNWRANPESHSSSLAVARNPIPNSHHFPHPPTSHSIFDSGADFPDHFVSRNETLRVSSHLPSASTSHRIYQNINDSSVELRYKQNHPNAVRSSFNFPFLHPDHGDHVQPSWFRPGPSKSLIPWLLQATQQGKAPTACQPFPDVGTRPYPHATQSSFLANPLVPHLPVVSYDHNSMISHSHMESPVGHPSILHSPLVPALPGIRPTSVNMSHRNRIMVKERMKLKNVGIQDPDICQKTRKRPGAEEDYLLMNPIKIPNLGNLDESRAAARLTRENFVDDIQCNRGSLEIDPYRDETGLIGWIPNESQCNGFGTSAGIDSSKVDAELRPGPVKLSAGVKHILKPSQNVDRDNSRLIHSTIPFVPVADCDSILETQMKSTKIYRF</sequence>
<keyword evidence="4" id="KW-0862">Zinc</keyword>
<evidence type="ECO:0000256" key="2">
    <source>
        <dbReference type="ARBA" id="ARBA00022763"/>
    </source>
</evidence>
<feature type="region of interest" description="Disordered" evidence="7">
    <location>
        <begin position="81"/>
        <end position="106"/>
    </location>
</feature>
<accession>A0A1R3GU03</accession>
<keyword evidence="10" id="KW-1185">Reference proteome</keyword>
<gene>
    <name evidence="9" type="ORF">CCACVL1_23489</name>
</gene>
<evidence type="ECO:0000256" key="3">
    <source>
        <dbReference type="ARBA" id="ARBA00022771"/>
    </source>
</evidence>
<dbReference type="Gene3D" id="3.30.160.60">
    <property type="entry name" value="Classic Zinc Finger"/>
    <property type="match status" value="1"/>
</dbReference>
<organism evidence="9 10">
    <name type="scientific">Corchorus capsularis</name>
    <name type="common">Jute</name>
    <dbReference type="NCBI Taxonomy" id="210143"/>
    <lineage>
        <taxon>Eukaryota</taxon>
        <taxon>Viridiplantae</taxon>
        <taxon>Streptophyta</taxon>
        <taxon>Embryophyta</taxon>
        <taxon>Tracheophyta</taxon>
        <taxon>Spermatophyta</taxon>
        <taxon>Magnoliopsida</taxon>
        <taxon>eudicotyledons</taxon>
        <taxon>Gunneridae</taxon>
        <taxon>Pentapetalae</taxon>
        <taxon>rosids</taxon>
        <taxon>malvids</taxon>
        <taxon>Malvales</taxon>
        <taxon>Malvaceae</taxon>
        <taxon>Grewioideae</taxon>
        <taxon>Apeibeae</taxon>
        <taxon>Corchorus</taxon>
    </lineage>
</organism>
<feature type="compositionally biased region" description="Basic and acidic residues" evidence="7">
    <location>
        <begin position="91"/>
        <end position="103"/>
    </location>
</feature>
<feature type="coiled-coil region" evidence="6">
    <location>
        <begin position="215"/>
        <end position="253"/>
    </location>
</feature>
<evidence type="ECO:0000256" key="6">
    <source>
        <dbReference type="SAM" id="Coils"/>
    </source>
</evidence>
<dbReference type="InterPro" id="IPR006642">
    <property type="entry name" value="Rad18_UBZ4"/>
</dbReference>
<name>A0A1R3GU03_COCAP</name>
<dbReference type="OrthoDB" id="678085at2759"/>
<keyword evidence="3" id="KW-0863">Zinc-finger</keyword>
<feature type="region of interest" description="Disordered" evidence="7">
    <location>
        <begin position="816"/>
        <end position="836"/>
    </location>
</feature>
<dbReference type="GO" id="GO:0003677">
    <property type="term" value="F:DNA binding"/>
    <property type="evidence" value="ECO:0007669"/>
    <property type="project" value="InterPro"/>
</dbReference>
<feature type="domain" description="UBZ4-type" evidence="8">
    <location>
        <begin position="128"/>
        <end position="153"/>
    </location>
</feature>
<reference evidence="9 10" key="1">
    <citation type="submission" date="2013-09" db="EMBL/GenBank/DDBJ databases">
        <title>Corchorus capsularis genome sequencing.</title>
        <authorList>
            <person name="Alam M."/>
            <person name="Haque M.S."/>
            <person name="Islam M.S."/>
            <person name="Emdad E.M."/>
            <person name="Islam M.M."/>
            <person name="Ahmed B."/>
            <person name="Halim A."/>
            <person name="Hossen Q.M.M."/>
            <person name="Hossain M.Z."/>
            <person name="Ahmed R."/>
            <person name="Khan M.M."/>
            <person name="Islam R."/>
            <person name="Rashid M.M."/>
            <person name="Khan S.A."/>
            <person name="Rahman M.S."/>
            <person name="Alam M."/>
        </authorList>
    </citation>
    <scope>NUCLEOTIDE SEQUENCE [LARGE SCALE GENOMIC DNA]</scope>
    <source>
        <strain evidence="10">cv. CVL-1</strain>
        <tissue evidence="9">Whole seedling</tissue>
    </source>
</reference>
<keyword evidence="5" id="KW-0234">DNA repair</keyword>
<dbReference type="GO" id="GO:0006281">
    <property type="term" value="P:DNA repair"/>
    <property type="evidence" value="ECO:0007669"/>
    <property type="project" value="UniProtKB-KW"/>
</dbReference>
<dbReference type="OMA" id="LMCKICS"/>
<keyword evidence="1" id="KW-0479">Metal-binding</keyword>
<evidence type="ECO:0000256" key="5">
    <source>
        <dbReference type="ARBA" id="ARBA00023204"/>
    </source>
</evidence>
<dbReference type="Proteomes" id="UP000188268">
    <property type="component" value="Unassembled WGS sequence"/>
</dbReference>
<dbReference type="STRING" id="210143.A0A1R3GU03"/>
<feature type="region of interest" description="Disordered" evidence="7">
    <location>
        <begin position="31"/>
        <end position="55"/>
    </location>
</feature>
<protein>
    <submittedName>
        <fullName evidence="9">Putative Zinc finger, Rad18-type</fullName>
    </submittedName>
</protein>
<dbReference type="PANTHER" id="PTHR36892">
    <property type="entry name" value="OS01G0201800 PROTEIN"/>
    <property type="match status" value="1"/>
</dbReference>
<feature type="compositionally biased region" description="Polar residues" evidence="7">
    <location>
        <begin position="303"/>
        <end position="321"/>
    </location>
</feature>
<dbReference type="Gramene" id="OMO61480">
    <property type="protein sequence ID" value="OMO61480"/>
    <property type="gene ID" value="CCACVL1_23489"/>
</dbReference>